<dbReference type="EMBL" id="CP015007">
    <property type="protein sequence ID" value="AMS44914.1"/>
    <property type="molecule type" value="Genomic_DNA"/>
</dbReference>
<proteinExistence type="predicted"/>
<dbReference type="Proteomes" id="UP000075755">
    <property type="component" value="Plasmid pAA02"/>
</dbReference>
<geneLocation type="plasmid" evidence="1 3">
    <name>pAA02</name>
</geneLocation>
<gene>
    <name evidence="1" type="ORF">AA2016_6010</name>
    <name evidence="2" type="ORF">FHS67_001207</name>
</gene>
<dbReference type="RefSeq" id="WP_067968630.1">
    <property type="nucleotide sequence ID" value="NZ_CP015007.1"/>
</dbReference>
<dbReference type="AlphaFoldDB" id="A0AAC8YVQ2"/>
<dbReference type="InterPro" id="IPR035959">
    <property type="entry name" value="RutC-like_sf"/>
</dbReference>
<dbReference type="Pfam" id="PF01042">
    <property type="entry name" value="Ribonuc_L-PSP"/>
    <property type="match status" value="1"/>
</dbReference>
<dbReference type="SUPFAM" id="SSF55298">
    <property type="entry name" value="YjgF-like"/>
    <property type="match status" value="1"/>
</dbReference>
<evidence type="ECO:0000313" key="3">
    <source>
        <dbReference type="Proteomes" id="UP000075755"/>
    </source>
</evidence>
<dbReference type="Gene3D" id="3.30.1330.40">
    <property type="entry name" value="RutC-like"/>
    <property type="match status" value="1"/>
</dbReference>
<evidence type="ECO:0000313" key="2">
    <source>
        <dbReference type="EMBL" id="MBB3704897.1"/>
    </source>
</evidence>
<protein>
    <submittedName>
        <fullName evidence="2">Enamine deaminase RidA (YjgF/YER057c/UK114 family)</fullName>
    </submittedName>
    <submittedName>
        <fullName evidence="1">Translation initiation inhibitor</fullName>
    </submittedName>
</protein>
<keyword evidence="4" id="KW-1185">Reference proteome</keyword>
<evidence type="ECO:0000313" key="4">
    <source>
        <dbReference type="Proteomes" id="UP000577697"/>
    </source>
</evidence>
<dbReference type="KEGG" id="aak:AA2016_6010"/>
<sequence length="140" mass="14906">MTQIIKLKTGNRFEDLASYSRLVAVGDLIFVSNTAGRHPETKLISDDPGEQLRQVLANISRALEAVGSCLADIVNLQVFVQDPAHGDVVGEILGATFRGIDPATTMTCPPLGSTIYKVEAAATAWRGASKADVQKIKLGL</sequence>
<dbReference type="Proteomes" id="UP000577697">
    <property type="component" value="Unassembled WGS sequence"/>
</dbReference>
<reference evidence="1 3" key="1">
    <citation type="submission" date="2016-03" db="EMBL/GenBank/DDBJ databases">
        <title>Complete genome of Aminobacter aminovorans KCTC 2477.</title>
        <authorList>
            <person name="Kim K.M."/>
        </authorList>
    </citation>
    <scope>NUCLEOTIDE SEQUENCE [LARGE SCALE GENOMIC DNA]</scope>
    <source>
        <strain evidence="1 3">KCTC 2477</strain>
        <plasmid evidence="1 3">pAA02</plasmid>
    </source>
</reference>
<accession>A0AAC8YVQ2</accession>
<dbReference type="InterPro" id="IPR006175">
    <property type="entry name" value="YjgF/YER057c/UK114"/>
</dbReference>
<dbReference type="EMBL" id="JACICB010000004">
    <property type="protein sequence ID" value="MBB3704897.1"/>
    <property type="molecule type" value="Genomic_DNA"/>
</dbReference>
<dbReference type="PANTHER" id="PTHR43857">
    <property type="entry name" value="BLR7761 PROTEIN"/>
    <property type="match status" value="1"/>
</dbReference>
<name>A0AAC8YVQ2_AMIAI</name>
<organism evidence="1 3">
    <name type="scientific">Aminobacter aminovorans</name>
    <name type="common">Chelatobacter heintzii</name>
    <dbReference type="NCBI Taxonomy" id="83263"/>
    <lineage>
        <taxon>Bacteria</taxon>
        <taxon>Pseudomonadati</taxon>
        <taxon>Pseudomonadota</taxon>
        <taxon>Alphaproteobacteria</taxon>
        <taxon>Hyphomicrobiales</taxon>
        <taxon>Phyllobacteriaceae</taxon>
        <taxon>Aminobacter</taxon>
    </lineage>
</organism>
<reference evidence="2 4" key="2">
    <citation type="submission" date="2020-08" db="EMBL/GenBank/DDBJ databases">
        <title>Genomic Encyclopedia of Type Strains, Phase IV (KMG-IV): sequencing the most valuable type-strain genomes for metagenomic binning, comparative biology and taxonomic classification.</title>
        <authorList>
            <person name="Goeker M."/>
        </authorList>
    </citation>
    <scope>NUCLEOTIDE SEQUENCE [LARGE SCALE GENOMIC DNA]</scope>
    <source>
        <strain evidence="2 4">DSM 10368</strain>
    </source>
</reference>
<keyword evidence="1" id="KW-0614">Plasmid</keyword>
<evidence type="ECO:0000313" key="1">
    <source>
        <dbReference type="EMBL" id="AMS44914.1"/>
    </source>
</evidence>
<dbReference type="PANTHER" id="PTHR43857:SF1">
    <property type="entry name" value="YJGH FAMILY PROTEIN"/>
    <property type="match status" value="1"/>
</dbReference>